<reference evidence="1" key="1">
    <citation type="journal article" date="2009" name="Rice">
        <title>De Novo Next Generation Sequencing of Plant Genomes.</title>
        <authorList>
            <person name="Rounsley S."/>
            <person name="Marri P.R."/>
            <person name="Yu Y."/>
            <person name="He R."/>
            <person name="Sisneros N."/>
            <person name="Goicoechea J.L."/>
            <person name="Lee S.J."/>
            <person name="Angelova A."/>
            <person name="Kudrna D."/>
            <person name="Luo M."/>
            <person name="Affourtit J."/>
            <person name="Desany B."/>
            <person name="Knight J."/>
            <person name="Niazi F."/>
            <person name="Egholm M."/>
            <person name="Wing R.A."/>
        </authorList>
    </citation>
    <scope>NUCLEOTIDE SEQUENCE [LARGE SCALE GENOMIC DNA]</scope>
    <source>
        <strain evidence="1">cv. IRGC 105608</strain>
    </source>
</reference>
<keyword evidence="2" id="KW-1185">Reference proteome</keyword>
<dbReference type="PaxDb" id="65489-OBART08G16970.1"/>
<dbReference type="EnsemblPlants" id="OBART08G16970.1">
    <property type="protein sequence ID" value="OBART08G16970.1"/>
    <property type="gene ID" value="OBART08G16970"/>
</dbReference>
<evidence type="ECO:0000313" key="2">
    <source>
        <dbReference type="Proteomes" id="UP000026960"/>
    </source>
</evidence>
<dbReference type="Gramene" id="OBART08G16970.1">
    <property type="protein sequence ID" value="OBART08G16970.1"/>
    <property type="gene ID" value="OBART08G16970"/>
</dbReference>
<accession>A0A0D3H108</accession>
<proteinExistence type="predicted"/>
<dbReference type="HOGENOM" id="CLU_2487197_0_0_1"/>
<dbReference type="AlphaFoldDB" id="A0A0D3H108"/>
<name>A0A0D3H108_9ORYZ</name>
<organism evidence="1">
    <name type="scientific">Oryza barthii</name>
    <dbReference type="NCBI Taxonomy" id="65489"/>
    <lineage>
        <taxon>Eukaryota</taxon>
        <taxon>Viridiplantae</taxon>
        <taxon>Streptophyta</taxon>
        <taxon>Embryophyta</taxon>
        <taxon>Tracheophyta</taxon>
        <taxon>Spermatophyta</taxon>
        <taxon>Magnoliopsida</taxon>
        <taxon>Liliopsida</taxon>
        <taxon>Poales</taxon>
        <taxon>Poaceae</taxon>
        <taxon>BOP clade</taxon>
        <taxon>Oryzoideae</taxon>
        <taxon>Oryzeae</taxon>
        <taxon>Oryzinae</taxon>
        <taxon>Oryza</taxon>
    </lineage>
</organism>
<protein>
    <submittedName>
        <fullName evidence="1">Uncharacterized protein</fullName>
    </submittedName>
</protein>
<reference evidence="1" key="2">
    <citation type="submission" date="2015-03" db="UniProtKB">
        <authorList>
            <consortium name="EnsemblPlants"/>
        </authorList>
    </citation>
    <scope>IDENTIFICATION</scope>
</reference>
<dbReference type="Proteomes" id="UP000026960">
    <property type="component" value="Chromosome 8"/>
</dbReference>
<sequence>MNIGIGYYTPKWPEDVFIACPHFYRTLDPNTSSGRRASASMAQPLLLVAASGSRLHMMLEKGEISQWSTCEGVEFGTVASRREPPKR</sequence>
<evidence type="ECO:0000313" key="1">
    <source>
        <dbReference type="EnsemblPlants" id="OBART08G16970.1"/>
    </source>
</evidence>